<dbReference type="GO" id="GO:0032447">
    <property type="term" value="P:protein urmylation"/>
    <property type="evidence" value="ECO:0007669"/>
    <property type="project" value="UniProtKB-UniRule"/>
</dbReference>
<feature type="cross-link" description="Glycyl lysine isopeptide (Gly-Lys) (interchain with K-? in acceptor proteins)" evidence="5">
    <location>
        <position position="147"/>
    </location>
</feature>
<organism evidence="7 8">
    <name type="scientific">Ceraceosorus bombacis</name>
    <dbReference type="NCBI Taxonomy" id="401625"/>
    <lineage>
        <taxon>Eukaryota</taxon>
        <taxon>Fungi</taxon>
        <taxon>Dikarya</taxon>
        <taxon>Basidiomycota</taxon>
        <taxon>Ustilaginomycotina</taxon>
        <taxon>Exobasidiomycetes</taxon>
        <taxon>Ceraceosorales</taxon>
        <taxon>Ceraceosoraceae</taxon>
        <taxon>Ceraceosorus</taxon>
    </lineage>
</organism>
<keyword evidence="1 5" id="KW-0963">Cytoplasm</keyword>
<keyword evidence="3 5" id="KW-0819">tRNA processing</keyword>
<dbReference type="GO" id="GO:0005829">
    <property type="term" value="C:cytosol"/>
    <property type="evidence" value="ECO:0007669"/>
    <property type="project" value="UniProtKB-UniRule"/>
</dbReference>
<dbReference type="InterPro" id="IPR012675">
    <property type="entry name" value="Beta-grasp_dom_sf"/>
</dbReference>
<comment type="function">
    <text evidence="5">Acts as a sulfur carrier required for 2-thiolation of mcm(5)S(2)U at tRNA wobble positions of cytosolic tRNA(Lys), tRNA(Glu) and tRNA(Gln). Serves as sulfur donor in tRNA 2-thiolation reaction by being thiocarboxylated (-COSH) at its C-terminus by the MOCS3 homolog UBA4. The sulfur is then transferred to tRNA to form 2-thiolation of mcm(5)S(2)U. Prior mcm(5) tRNA modification by the elongator complex is required for 2-thiolation. Also acts as a ubiquitin-like protein (UBL) that is covalently conjugated via an isopeptide bond to lysine residues of target proteins such as AHP1. The thiocarboxylated form serves as substrate for conjugation and oxidative stress specifically induces the formation of UBL-protein conjugates.</text>
</comment>
<reference evidence="7 8" key="1">
    <citation type="submission" date="2014-09" db="EMBL/GenBank/DDBJ databases">
        <authorList>
            <person name="Magalhaes I.L.F."/>
            <person name="Oliveira U."/>
            <person name="Santos F.R."/>
            <person name="Vidigal T.H.D.A."/>
            <person name="Brescovit A.D."/>
            <person name="Santos A.J."/>
        </authorList>
    </citation>
    <scope>NUCLEOTIDE SEQUENCE [LARGE SCALE GENOMIC DNA]</scope>
</reference>
<dbReference type="Gene3D" id="3.10.20.30">
    <property type="match status" value="1"/>
</dbReference>
<keyword evidence="8" id="KW-1185">Reference proteome</keyword>
<keyword evidence="2 5" id="KW-1017">Isopeptide bond</keyword>
<dbReference type="STRING" id="401625.A0A0P1BB48"/>
<proteinExistence type="inferred from homology"/>
<dbReference type="CDD" id="cd01764">
    <property type="entry name" value="Ubl_Urm1"/>
    <property type="match status" value="1"/>
</dbReference>
<name>A0A0P1BB48_9BASI</name>
<dbReference type="InterPro" id="IPR016155">
    <property type="entry name" value="Mopterin_synth/thiamin_S_b"/>
</dbReference>
<evidence type="ECO:0000256" key="4">
    <source>
        <dbReference type="ARBA" id="ARBA00022786"/>
    </source>
</evidence>
<protein>
    <recommendedName>
        <fullName evidence="5 6">Ubiquitin-related modifier 1</fullName>
    </recommendedName>
</protein>
<evidence type="ECO:0000256" key="5">
    <source>
        <dbReference type="HAMAP-Rule" id="MF_03048"/>
    </source>
</evidence>
<comment type="subcellular location">
    <subcellularLocation>
        <location evidence="5 6">Cytoplasm</location>
    </subcellularLocation>
</comment>
<evidence type="ECO:0000256" key="1">
    <source>
        <dbReference type="ARBA" id="ARBA00022490"/>
    </source>
</evidence>
<evidence type="ECO:0000256" key="2">
    <source>
        <dbReference type="ARBA" id="ARBA00022499"/>
    </source>
</evidence>
<evidence type="ECO:0000313" key="7">
    <source>
        <dbReference type="EMBL" id="CEH12685.1"/>
    </source>
</evidence>
<sequence length="147" mass="15658">MASSSASTILVNLEFGGGLEQITHAPQARSHKLRLPTHVPIGWSAKSKSSSDLIDAVDASQSSGPAAADDAKLGVQASDKPIDMRYLVWHVKTHLVAEREEMLCDGEGVRAGMLVLINDTDWELMGELDAPLEDGDQVTLISTLHGG</sequence>
<dbReference type="HAMAP" id="MF_03048">
    <property type="entry name" value="Urm1"/>
    <property type="match status" value="1"/>
</dbReference>
<accession>A0A0P1BB48</accession>
<dbReference type="OrthoDB" id="10248987at2759"/>
<evidence type="ECO:0000256" key="6">
    <source>
        <dbReference type="RuleBase" id="RU361182"/>
    </source>
</evidence>
<dbReference type="SUPFAM" id="SSF54285">
    <property type="entry name" value="MoaD/ThiS"/>
    <property type="match status" value="1"/>
</dbReference>
<comment type="pathway">
    <text evidence="5 6">tRNA modification; 5-methoxycarbonylmethyl-2-thiouridine-tRNA biosynthesis.</text>
</comment>
<dbReference type="Pfam" id="PF09138">
    <property type="entry name" value="Urm1"/>
    <property type="match status" value="1"/>
</dbReference>
<dbReference type="Proteomes" id="UP000054845">
    <property type="component" value="Unassembled WGS sequence"/>
</dbReference>
<dbReference type="EMBL" id="CCYA01000181">
    <property type="protein sequence ID" value="CEH12685.1"/>
    <property type="molecule type" value="Genomic_DNA"/>
</dbReference>
<dbReference type="AlphaFoldDB" id="A0A0P1BB48"/>
<gene>
    <name evidence="5" type="primary">URM1</name>
</gene>
<comment type="similarity">
    <text evidence="5 6">Belongs to the URM1 family.</text>
</comment>
<evidence type="ECO:0000313" key="8">
    <source>
        <dbReference type="Proteomes" id="UP000054845"/>
    </source>
</evidence>
<evidence type="ECO:0000256" key="3">
    <source>
        <dbReference type="ARBA" id="ARBA00022694"/>
    </source>
</evidence>
<comment type="PTM">
    <text evidence="5">C-terminal thiocarboxylation occurs in 2 steps, it is first acyl-adenylated (-COAMP) via the hesA/moeB/thiF part of UBA4, then thiocarboxylated (-COSH) via the rhodanese domain of UBA4.</text>
</comment>
<dbReference type="GO" id="GO:0002098">
    <property type="term" value="P:tRNA wobble uridine modification"/>
    <property type="evidence" value="ECO:0007669"/>
    <property type="project" value="UniProtKB-UniRule"/>
</dbReference>
<dbReference type="GO" id="GO:0034227">
    <property type="term" value="P:tRNA thio-modification"/>
    <property type="evidence" value="ECO:0007669"/>
    <property type="project" value="UniProtKB-UniRule"/>
</dbReference>
<keyword evidence="4 5" id="KW-0833">Ubl conjugation pathway</keyword>
<dbReference type="InterPro" id="IPR015221">
    <property type="entry name" value="Urm1"/>
</dbReference>
<dbReference type="UniPathway" id="UPA00988"/>
<feature type="modified residue" description="1-thioglycine" evidence="5">
    <location>
        <position position="147"/>
    </location>
</feature>
<dbReference type="PANTHER" id="PTHR14986">
    <property type="entry name" value="RURM1 PROTEIN"/>
    <property type="match status" value="1"/>
</dbReference>